<evidence type="ECO:0000313" key="1">
    <source>
        <dbReference type="EMBL" id="PNU04751.1"/>
    </source>
</evidence>
<dbReference type="AlphaFoldDB" id="A0A2K2G130"/>
<protein>
    <submittedName>
        <fullName evidence="1">Uncharacterized protein</fullName>
    </submittedName>
</protein>
<dbReference type="EMBL" id="LYMM01000031">
    <property type="protein sequence ID" value="PNU04751.1"/>
    <property type="molecule type" value="Genomic_DNA"/>
</dbReference>
<evidence type="ECO:0000313" key="2">
    <source>
        <dbReference type="Proteomes" id="UP000236327"/>
    </source>
</evidence>
<gene>
    <name evidence="1" type="ORF">A8V01_18500</name>
</gene>
<comment type="caution">
    <text evidence="1">The sequence shown here is derived from an EMBL/GenBank/DDBJ whole genome shotgun (WGS) entry which is preliminary data.</text>
</comment>
<proteinExistence type="predicted"/>
<dbReference type="Proteomes" id="UP000236327">
    <property type="component" value="Unassembled WGS sequence"/>
</dbReference>
<dbReference type="RefSeq" id="WP_103095945.1">
    <property type="nucleotide sequence ID" value="NZ_LYMM01000031.1"/>
</dbReference>
<sequence>MATQAEQKYKSAADDFIFADSDNISAFPEQTVDNLMHVIIALGAELWTVRRRMMTLEKVLEKAGVSADDVEKYLPGAEEKAAWAQERDIFIKRTFGALERRGGANMKQMDTSKDL</sequence>
<reference evidence="1 2" key="1">
    <citation type="submission" date="2016-05" db="EMBL/GenBank/DDBJ databases">
        <title>Complete genome sequence of Novosphingobium guangzhouense SA925(T).</title>
        <authorList>
            <person name="Sha S."/>
        </authorList>
    </citation>
    <scope>NUCLEOTIDE SEQUENCE [LARGE SCALE GENOMIC DNA]</scope>
    <source>
        <strain evidence="1 2">SA925</strain>
    </source>
</reference>
<accession>A0A2K2G130</accession>
<organism evidence="1 2">
    <name type="scientific">Novosphingobium guangzhouense</name>
    <dbReference type="NCBI Taxonomy" id="1850347"/>
    <lineage>
        <taxon>Bacteria</taxon>
        <taxon>Pseudomonadati</taxon>
        <taxon>Pseudomonadota</taxon>
        <taxon>Alphaproteobacteria</taxon>
        <taxon>Sphingomonadales</taxon>
        <taxon>Sphingomonadaceae</taxon>
        <taxon>Novosphingobium</taxon>
    </lineage>
</organism>
<name>A0A2K2G130_9SPHN</name>
<dbReference type="OrthoDB" id="9429693at2"/>
<keyword evidence="2" id="KW-1185">Reference proteome</keyword>